<dbReference type="EMBL" id="FQTV01000003">
    <property type="protein sequence ID" value="SHE86302.1"/>
    <property type="molecule type" value="Genomic_DNA"/>
</dbReference>
<dbReference type="Pfam" id="PF16916">
    <property type="entry name" value="ZT_dimer"/>
    <property type="match status" value="1"/>
</dbReference>
<comment type="similarity">
    <text evidence="2">Belongs to the cation diffusion facilitator (CDF) transporter (TC 2.A.4) family. SLC30A subfamily.</text>
</comment>
<evidence type="ECO:0000256" key="1">
    <source>
        <dbReference type="ARBA" id="ARBA00004141"/>
    </source>
</evidence>
<feature type="transmembrane region" description="Helical" evidence="9">
    <location>
        <begin position="154"/>
        <end position="175"/>
    </location>
</feature>
<feature type="transmembrane region" description="Helical" evidence="9">
    <location>
        <begin position="181"/>
        <end position="203"/>
    </location>
</feature>
<dbReference type="Pfam" id="PF01545">
    <property type="entry name" value="Cation_efflux"/>
    <property type="match status" value="1"/>
</dbReference>
<dbReference type="InterPro" id="IPR036837">
    <property type="entry name" value="Cation_efflux_CTD_sf"/>
</dbReference>
<dbReference type="AlphaFoldDB" id="A0A1M4WZA2"/>
<dbReference type="Proteomes" id="UP000184509">
    <property type="component" value="Unassembled WGS sequence"/>
</dbReference>
<dbReference type="GO" id="GO:0005385">
    <property type="term" value="F:zinc ion transmembrane transporter activity"/>
    <property type="evidence" value="ECO:0007669"/>
    <property type="project" value="TreeGrafter"/>
</dbReference>
<keyword evidence="7" id="KW-0406">Ion transport</keyword>
<evidence type="ECO:0000259" key="11">
    <source>
        <dbReference type="Pfam" id="PF16916"/>
    </source>
</evidence>
<evidence type="ECO:0000256" key="6">
    <source>
        <dbReference type="ARBA" id="ARBA00022989"/>
    </source>
</evidence>
<evidence type="ECO:0000256" key="3">
    <source>
        <dbReference type="ARBA" id="ARBA00022448"/>
    </source>
</evidence>
<dbReference type="InterPro" id="IPR027469">
    <property type="entry name" value="Cation_efflux_TMD_sf"/>
</dbReference>
<dbReference type="InterPro" id="IPR050681">
    <property type="entry name" value="CDF/SLC30A"/>
</dbReference>
<dbReference type="Gene3D" id="1.20.1510.10">
    <property type="entry name" value="Cation efflux protein transmembrane domain"/>
    <property type="match status" value="1"/>
</dbReference>
<feature type="transmembrane region" description="Helical" evidence="9">
    <location>
        <begin position="122"/>
        <end position="142"/>
    </location>
</feature>
<gene>
    <name evidence="12" type="ORF">SAMN05444405_103209</name>
</gene>
<dbReference type="SUPFAM" id="SSF160240">
    <property type="entry name" value="Cation efflux protein cytoplasmic domain-like"/>
    <property type="match status" value="1"/>
</dbReference>
<feature type="transmembrane region" description="Helical" evidence="9">
    <location>
        <begin position="86"/>
        <end position="106"/>
    </location>
</feature>
<feature type="transmembrane region" description="Helical" evidence="9">
    <location>
        <begin position="53"/>
        <end position="70"/>
    </location>
</feature>
<dbReference type="InterPro" id="IPR027470">
    <property type="entry name" value="Cation_efflux_CTD"/>
</dbReference>
<proteinExistence type="inferred from homology"/>
<dbReference type="NCBIfam" id="TIGR01297">
    <property type="entry name" value="CDF"/>
    <property type="match status" value="1"/>
</dbReference>
<dbReference type="InterPro" id="IPR058533">
    <property type="entry name" value="Cation_efflux_TM"/>
</dbReference>
<keyword evidence="3" id="KW-0813">Transport</keyword>
<sequence>MAHNHEHQHSHAIESLNKAFIIGIVLNLSFVLIEFGAGFYYDSLGLLSDAGHNLGDVASLFLALLAFRLARVKASPKYTYGYKKSTVLVSLLNAVILLIAVGAILIESLEKIKNPRPVEGSAIAWVAGIGVFINAFTAMLFMKNKEKDLNIKGAYLHMAADALVSVGVLASGMIISGTGWYIIDPIIGITVAIVILISTWNLLHESVRLSLDGVPVNISSKDIKELISDIAEVKSIHHMHIWALSTTENAMTAHIVVSNLDMMEELKLQIKERLKDAGICHVTLEFETEQVSCESNYCI</sequence>
<evidence type="ECO:0000313" key="13">
    <source>
        <dbReference type="Proteomes" id="UP000184509"/>
    </source>
</evidence>
<name>A0A1M4WZA2_9BACE</name>
<dbReference type="OrthoDB" id="9809646at2"/>
<dbReference type="SUPFAM" id="SSF161111">
    <property type="entry name" value="Cation efflux protein transmembrane domain-like"/>
    <property type="match status" value="1"/>
</dbReference>
<dbReference type="PANTHER" id="PTHR11562:SF17">
    <property type="entry name" value="RE54080P-RELATED"/>
    <property type="match status" value="1"/>
</dbReference>
<dbReference type="RefSeq" id="WP_073399591.1">
    <property type="nucleotide sequence ID" value="NZ_FQTV01000003.1"/>
</dbReference>
<evidence type="ECO:0000313" key="12">
    <source>
        <dbReference type="EMBL" id="SHE86302.1"/>
    </source>
</evidence>
<dbReference type="GO" id="GO:0005886">
    <property type="term" value="C:plasma membrane"/>
    <property type="evidence" value="ECO:0007669"/>
    <property type="project" value="TreeGrafter"/>
</dbReference>
<dbReference type="InterPro" id="IPR002524">
    <property type="entry name" value="Cation_efflux"/>
</dbReference>
<evidence type="ECO:0000256" key="9">
    <source>
        <dbReference type="SAM" id="Phobius"/>
    </source>
</evidence>
<evidence type="ECO:0000256" key="2">
    <source>
        <dbReference type="ARBA" id="ARBA00008873"/>
    </source>
</evidence>
<evidence type="ECO:0000256" key="5">
    <source>
        <dbReference type="ARBA" id="ARBA00022906"/>
    </source>
</evidence>
<evidence type="ECO:0000259" key="10">
    <source>
        <dbReference type="Pfam" id="PF01545"/>
    </source>
</evidence>
<feature type="domain" description="Cation efflux protein cytoplasmic" evidence="11">
    <location>
        <begin position="219"/>
        <end position="277"/>
    </location>
</feature>
<keyword evidence="4 9" id="KW-0812">Transmembrane</keyword>
<organism evidence="12 13">
    <name type="scientific">Bacteroides luti</name>
    <dbReference type="NCBI Taxonomy" id="1297750"/>
    <lineage>
        <taxon>Bacteria</taxon>
        <taxon>Pseudomonadati</taxon>
        <taxon>Bacteroidota</taxon>
        <taxon>Bacteroidia</taxon>
        <taxon>Bacteroidales</taxon>
        <taxon>Bacteroidaceae</taxon>
        <taxon>Bacteroides</taxon>
    </lineage>
</organism>
<keyword evidence="13" id="KW-1185">Reference proteome</keyword>
<keyword evidence="6 9" id="KW-1133">Transmembrane helix</keyword>
<protein>
    <submittedName>
        <fullName evidence="12">Cobalt-zinc-cadmium efflux system protein</fullName>
    </submittedName>
</protein>
<evidence type="ECO:0000256" key="8">
    <source>
        <dbReference type="ARBA" id="ARBA00023136"/>
    </source>
</evidence>
<feature type="domain" description="Cation efflux protein transmembrane" evidence="10">
    <location>
        <begin position="21"/>
        <end position="208"/>
    </location>
</feature>
<reference evidence="12 13" key="1">
    <citation type="submission" date="2016-11" db="EMBL/GenBank/DDBJ databases">
        <authorList>
            <person name="Jaros S."/>
            <person name="Januszkiewicz K."/>
            <person name="Wedrychowicz H."/>
        </authorList>
    </citation>
    <scope>NUCLEOTIDE SEQUENCE [LARGE SCALE GENOMIC DNA]</scope>
    <source>
        <strain evidence="12 13">DSM 26991</strain>
    </source>
</reference>
<feature type="transmembrane region" description="Helical" evidence="9">
    <location>
        <begin position="20"/>
        <end position="41"/>
    </location>
</feature>
<evidence type="ECO:0000256" key="7">
    <source>
        <dbReference type="ARBA" id="ARBA00023065"/>
    </source>
</evidence>
<dbReference type="STRING" id="1297750.SAMN05444405_103209"/>
<keyword evidence="5" id="KW-0864">Zinc transport</keyword>
<keyword evidence="8 9" id="KW-0472">Membrane</keyword>
<keyword evidence="5" id="KW-0862">Zinc</keyword>
<comment type="subcellular location">
    <subcellularLocation>
        <location evidence="1">Membrane</location>
        <topology evidence="1">Multi-pass membrane protein</topology>
    </subcellularLocation>
</comment>
<evidence type="ECO:0000256" key="4">
    <source>
        <dbReference type="ARBA" id="ARBA00022692"/>
    </source>
</evidence>
<dbReference type="PANTHER" id="PTHR11562">
    <property type="entry name" value="CATION EFFLUX PROTEIN/ ZINC TRANSPORTER"/>
    <property type="match status" value="1"/>
</dbReference>
<accession>A0A1M4WZA2</accession>